<reference evidence="21 24" key="3">
    <citation type="submission" date="2017-11" db="EMBL/GenBank/DDBJ databases">
        <title>Complete genome sequence of Serratia sp. ATCC 39006 LacA.</title>
        <authorList>
            <person name="Hampton H.G."/>
            <person name="Jackson S.A."/>
            <person name="Jauregui R."/>
            <person name="Poulter G.T.M."/>
            <person name="Salmond G.P.C."/>
            <person name="Fineran P.C."/>
        </authorList>
    </citation>
    <scope>NUCLEOTIDE SEQUENCE [LARGE SCALE GENOMIC DNA]</scope>
    <source>
        <strain evidence="21 24">ATCC 39006</strain>
    </source>
</reference>
<dbReference type="SMART" id="SM00091">
    <property type="entry name" value="PAS"/>
    <property type="match status" value="2"/>
</dbReference>
<dbReference type="Pfam" id="PF00072">
    <property type="entry name" value="Response_reg"/>
    <property type="match status" value="2"/>
</dbReference>
<feature type="domain" description="Response regulatory" evidence="16">
    <location>
        <begin position="871"/>
        <end position="994"/>
    </location>
</feature>
<evidence type="ECO:0000256" key="14">
    <source>
        <dbReference type="SAM" id="Phobius"/>
    </source>
</evidence>
<keyword evidence="6 14" id="KW-0812">Transmembrane</keyword>
<dbReference type="PROSITE" id="PS50894">
    <property type="entry name" value="HPT"/>
    <property type="match status" value="1"/>
</dbReference>
<dbReference type="SMART" id="SM00388">
    <property type="entry name" value="HisKA"/>
    <property type="match status" value="1"/>
</dbReference>
<dbReference type="KEGG" id="sera:Ser39006_010940"/>
<dbReference type="EC" id="2.7.13.3" evidence="3"/>
<comment type="catalytic activity">
    <reaction evidence="1">
        <text>ATP + protein L-histidine = ADP + protein N-phospho-L-histidine.</text>
        <dbReference type="EC" id="2.7.13.3"/>
    </reaction>
</comment>
<dbReference type="SUPFAM" id="SSF55874">
    <property type="entry name" value="ATPase domain of HSP90 chaperone/DNA topoisomerase II/histidine kinase"/>
    <property type="match status" value="1"/>
</dbReference>
<dbReference type="InterPro" id="IPR000014">
    <property type="entry name" value="PAS"/>
</dbReference>
<dbReference type="InterPro" id="IPR005467">
    <property type="entry name" value="His_kinase_dom"/>
</dbReference>
<keyword evidence="8" id="KW-0067">ATP-binding</keyword>
<feature type="domain" description="Response regulatory" evidence="16">
    <location>
        <begin position="1023"/>
        <end position="1141"/>
    </location>
</feature>
<dbReference type="FunFam" id="3.30.565.10:FF:000010">
    <property type="entry name" value="Sensor histidine kinase RcsC"/>
    <property type="match status" value="1"/>
</dbReference>
<organism evidence="22 23">
    <name type="scientific">Serratia sp. (strain ATCC 39006)</name>
    <name type="common">Prodigiosinella confusarubida</name>
    <dbReference type="NCBI Taxonomy" id="104623"/>
    <lineage>
        <taxon>Bacteria</taxon>
        <taxon>Pseudomonadati</taxon>
        <taxon>Pseudomonadota</taxon>
        <taxon>Gammaproteobacteria</taxon>
        <taxon>Enterobacterales</taxon>
        <taxon>Pectobacteriaceae</taxon>
        <taxon>Prodigiosinella</taxon>
    </lineage>
</organism>
<dbReference type="Pfam" id="PF02518">
    <property type="entry name" value="HATPase_c"/>
    <property type="match status" value="1"/>
</dbReference>
<evidence type="ECO:0000259" key="15">
    <source>
        <dbReference type="PROSITE" id="PS50109"/>
    </source>
</evidence>
<dbReference type="GO" id="GO:0006355">
    <property type="term" value="P:regulation of DNA-templated transcription"/>
    <property type="evidence" value="ECO:0007669"/>
    <property type="project" value="InterPro"/>
</dbReference>
<dbReference type="Proteomes" id="UP000017700">
    <property type="component" value="Chromosome"/>
</dbReference>
<dbReference type="Pfam" id="PF08447">
    <property type="entry name" value="PAS_3"/>
    <property type="match status" value="1"/>
</dbReference>
<dbReference type="GO" id="GO:0005524">
    <property type="term" value="F:ATP binding"/>
    <property type="evidence" value="ECO:0007669"/>
    <property type="project" value="UniProtKB-KW"/>
</dbReference>
<dbReference type="PROSITE" id="PS50113">
    <property type="entry name" value="PAC"/>
    <property type="match status" value="2"/>
</dbReference>
<feature type="transmembrane region" description="Helical" evidence="14">
    <location>
        <begin position="12"/>
        <end position="30"/>
    </location>
</feature>
<dbReference type="PANTHER" id="PTHR45339">
    <property type="entry name" value="HYBRID SIGNAL TRANSDUCTION HISTIDINE KINASE J"/>
    <property type="match status" value="1"/>
</dbReference>
<dbReference type="Gene3D" id="2.10.70.100">
    <property type="match status" value="1"/>
</dbReference>
<reference evidence="22" key="4">
    <citation type="submission" date="2017-11" db="EMBL/GenBank/DDBJ databases">
        <title>Complete genome sequence of Serratia sp. ATCC 39006.</title>
        <authorList>
            <person name="Hampton H.G."/>
            <person name="Jackson S.A."/>
            <person name="Jauregui R."/>
            <person name="Poulter G.T.M."/>
            <person name="Salmond G.P.C."/>
            <person name="Fineran P.C."/>
        </authorList>
    </citation>
    <scope>NUCLEOTIDE SEQUENCE</scope>
    <source>
        <strain evidence="22">ATCC 39006</strain>
    </source>
</reference>
<dbReference type="InterPro" id="IPR001610">
    <property type="entry name" value="PAC"/>
</dbReference>
<evidence type="ECO:0000256" key="7">
    <source>
        <dbReference type="ARBA" id="ARBA00022741"/>
    </source>
</evidence>
<dbReference type="SMART" id="SM00387">
    <property type="entry name" value="HATPase_c"/>
    <property type="match status" value="1"/>
</dbReference>
<evidence type="ECO:0000256" key="12">
    <source>
        <dbReference type="PROSITE-ProRule" id="PRU00110"/>
    </source>
</evidence>
<dbReference type="SMART" id="SM00073">
    <property type="entry name" value="HPT"/>
    <property type="match status" value="1"/>
</dbReference>
<dbReference type="PROSITE" id="PS50110">
    <property type="entry name" value="RESPONSE_REGULATORY"/>
    <property type="match status" value="2"/>
</dbReference>
<dbReference type="EMBL" id="CP025085">
    <property type="protein sequence ID" value="AUH00273.1"/>
    <property type="molecule type" value="Genomic_DNA"/>
</dbReference>
<dbReference type="InterPro" id="IPR008207">
    <property type="entry name" value="Sig_transdc_His_kin_Hpt_dom"/>
</dbReference>
<dbReference type="CDD" id="cd00082">
    <property type="entry name" value="HisKA"/>
    <property type="match status" value="1"/>
</dbReference>
<dbReference type="SMART" id="SM01079">
    <property type="entry name" value="CHASE"/>
    <property type="match status" value="1"/>
</dbReference>
<feature type="domain" description="CHASE" evidence="19">
    <location>
        <begin position="76"/>
        <end position="240"/>
    </location>
</feature>
<dbReference type="InterPro" id="IPR036641">
    <property type="entry name" value="HPT_dom_sf"/>
</dbReference>
<evidence type="ECO:0000256" key="3">
    <source>
        <dbReference type="ARBA" id="ARBA00012438"/>
    </source>
</evidence>
<dbReference type="STRING" id="104623.Ser39006_03284"/>
<keyword evidence="23" id="KW-1185">Reference proteome</keyword>
<evidence type="ECO:0000313" key="23">
    <source>
        <dbReference type="Proteomes" id="UP000017700"/>
    </source>
</evidence>
<comment type="subcellular location">
    <subcellularLocation>
        <location evidence="2">Cell membrane</location>
        <topology evidence="2">Multi-pass membrane protein</topology>
    </subcellularLocation>
</comment>
<dbReference type="GO" id="GO:0005886">
    <property type="term" value="C:plasma membrane"/>
    <property type="evidence" value="ECO:0007669"/>
    <property type="project" value="UniProtKB-SubCell"/>
</dbReference>
<proteinExistence type="predicted"/>
<dbReference type="InterPro" id="IPR011006">
    <property type="entry name" value="CheY-like_superfamily"/>
</dbReference>
<dbReference type="GO" id="GO:0000155">
    <property type="term" value="F:phosphorelay sensor kinase activity"/>
    <property type="evidence" value="ECO:0007669"/>
    <property type="project" value="InterPro"/>
</dbReference>
<accession>A0A2I5T6S8</accession>
<evidence type="ECO:0000313" key="21">
    <source>
        <dbReference type="EMBL" id="AUH00273.1"/>
    </source>
</evidence>
<feature type="domain" description="Histidine kinase" evidence="15">
    <location>
        <begin position="632"/>
        <end position="853"/>
    </location>
</feature>
<feature type="domain" description="PAC" evidence="18">
    <location>
        <begin position="562"/>
        <end position="614"/>
    </location>
</feature>
<evidence type="ECO:0000313" key="22">
    <source>
        <dbReference type="EMBL" id="AUH04593.1"/>
    </source>
</evidence>
<dbReference type="InterPro" id="IPR013655">
    <property type="entry name" value="PAS_fold_3"/>
</dbReference>
<dbReference type="PROSITE" id="PS50112">
    <property type="entry name" value="PAS"/>
    <property type="match status" value="1"/>
</dbReference>
<evidence type="ECO:0000256" key="6">
    <source>
        <dbReference type="ARBA" id="ARBA00022692"/>
    </source>
</evidence>
<sequence>MLRRLKRIFSNYWSASLLISLTIVSVLIAVNRHEENKLLVEKAIQKSAQNITKQLVDQITLYQYGLRGARGAIIVAGDNLTQNLFANYSRTRNIKNEFPGARGFGYIQRVPDDQLAAFVTQVRAIRHSDFTVKQLTEHHGDHYIIRYIEPEGPNLQAIGLDIASQETRREAAIQSMKTGKVILSGPITLVQATGKPLQSFLILLPIYRDAVTPESESERVSKLIGWSYAALLTEDVLHAINLNSEFHLSLTDITQAQTPVHFYQSPQDTALYEKTITGGLTLFGRHWQYTLAVSPEFITGLHLLSPQRVFLISEIISVLITLLAGSVGILLQQRKRVHTKQASLAAIVESSSDGIISINCAGIIESWNPGAEAILGYKKKETIGQSWLTLAEPIQKEPESYDLLKIINQGQSLSRVQTQRRHKNGEHVILSESAAPLTKPVGEITGASITFRDITQMLQMQDELHALNTSLEEKVRIQTDDLLTTSNQLSTAAKIAGLGIWCWDLATDTIALNDKMVELYTLPEYINKDNIPIKALLDRLHPDDIALIHSNLQNLRDGKIEVLPEFRILQPDGEIRYLKSAGLVQYDINGNPVRITGINQDITKQRRYEMELQSAKNKADLASRSKSMFVANMSHEIRTPMNAILGMLQLIQRTVLSVQQKDYVTKAYTAAKLLLNLLNDILDYSKAETGKLELLMQEFSIEELFSELSAILIGSQGGKSVEIMFELDPEIPNKIIGDKIRLQQILINLSSNAVKFTESGNVTISVSLLEYGSTHSRLRFSIQDTGIGISHEQQSLIFESFTQADSSISRQFGGTGLGLSISKQLVNLMGGHLSLESTLGKGSRFWFDISLSLPTQHPHNQAIADYTRHLRCLVVDDNATSLNILKQYFKQEEWTTQCASSGQEALALMSFRNRKPFDVILLDYVMPNINGLDVARQIRKHFLPDESPVVLIISAFENDVLQSASHHIDGELFDDFLMKPITPGQIKSAIRRALRNKSPTLLTAPLPLNQHEAAQEKRLSGISILLVEDNDFNRQIAFELLAAEGADLDSATDGLEATEKVLSHAKNYQVILMDMQMPKMDGLQATRLIRESRSQTELPIIAMTANVNPSDVQACIDAGMNAHLGKPLSIDNIVSTILQQITPKKIAPPPAVEPSDAHEKALARFGNNPSFYRKMLTQYKNSATRLLTELAQQSKADDLNAVLMTLHTLKGSAANIGADVFFRKVGEIESRLKAKKEGGVSVHTELTDQNIQELDTLLHGNLDVLDKALADLSLTHEEPPTSDKQNNHQEIRVKLNLLSSLLIEKNMKAIDLAEELSAHPWNTPEQTQAMHEIARQANNLEFDAANQQLNSGLFQPNKQH</sequence>
<reference evidence="22" key="2">
    <citation type="submission" date="2013-09" db="EMBL/GenBank/DDBJ databases">
        <authorList>
            <person name="Wang G."/>
            <person name="Yang Y."/>
            <person name="Su Y."/>
        </authorList>
    </citation>
    <scope>NUCLEOTIDE SEQUENCE</scope>
    <source>
        <strain evidence="22">ATCC 39006</strain>
    </source>
</reference>
<feature type="modified residue" description="4-aspartylphosphate" evidence="13">
    <location>
        <position position="923"/>
    </location>
</feature>
<evidence type="ECO:0000259" key="18">
    <source>
        <dbReference type="PROSITE" id="PS50113"/>
    </source>
</evidence>
<evidence type="ECO:0000256" key="5">
    <source>
        <dbReference type="ARBA" id="ARBA00022553"/>
    </source>
</evidence>
<dbReference type="SMART" id="SM00448">
    <property type="entry name" value="REC"/>
    <property type="match status" value="2"/>
</dbReference>
<dbReference type="Proteomes" id="UP000233778">
    <property type="component" value="Chromosome"/>
</dbReference>
<dbReference type="SUPFAM" id="SSF47226">
    <property type="entry name" value="Histidine-containing phosphotransfer domain, HPT domain"/>
    <property type="match status" value="1"/>
</dbReference>
<dbReference type="RefSeq" id="WP_021016546.1">
    <property type="nucleotide sequence ID" value="NZ_CP025084.1"/>
</dbReference>
<evidence type="ECO:0000256" key="4">
    <source>
        <dbReference type="ARBA" id="ARBA00022475"/>
    </source>
</evidence>
<dbReference type="PROSITE" id="PS50109">
    <property type="entry name" value="HIS_KIN"/>
    <property type="match status" value="1"/>
</dbReference>
<gene>
    <name evidence="21" type="ORF">CWC46_10935</name>
    <name evidence="22" type="ORF">Ser39006_010940</name>
</gene>
<dbReference type="KEGG" id="serq:CWC46_10935"/>
<dbReference type="CDD" id="cd17546">
    <property type="entry name" value="REC_hyHK_CKI1_RcsC-like"/>
    <property type="match status" value="2"/>
</dbReference>
<keyword evidence="10" id="KW-0902">Two-component regulatory system</keyword>
<keyword evidence="11 14" id="KW-0472">Membrane</keyword>
<dbReference type="InterPro" id="IPR003594">
    <property type="entry name" value="HATPase_dom"/>
</dbReference>
<evidence type="ECO:0000256" key="8">
    <source>
        <dbReference type="ARBA" id="ARBA00022840"/>
    </source>
</evidence>
<evidence type="ECO:0000256" key="1">
    <source>
        <dbReference type="ARBA" id="ARBA00000085"/>
    </source>
</evidence>
<dbReference type="EMBL" id="CP025084">
    <property type="protein sequence ID" value="AUH04593.1"/>
    <property type="molecule type" value="Genomic_DNA"/>
</dbReference>
<dbReference type="InterPro" id="IPR000700">
    <property type="entry name" value="PAS-assoc_C"/>
</dbReference>
<feature type="modified residue" description="Phosphohistidine" evidence="12">
    <location>
        <position position="1207"/>
    </location>
</feature>
<dbReference type="InterPro" id="IPR035965">
    <property type="entry name" value="PAS-like_dom_sf"/>
</dbReference>
<dbReference type="Gene3D" id="1.20.120.160">
    <property type="entry name" value="HPT domain"/>
    <property type="match status" value="1"/>
</dbReference>
<keyword evidence="5 13" id="KW-0597">Phosphoprotein</keyword>
<dbReference type="Pfam" id="PF03924">
    <property type="entry name" value="CHASE"/>
    <property type="match status" value="1"/>
</dbReference>
<keyword evidence="7" id="KW-0547">Nucleotide-binding</keyword>
<dbReference type="InterPro" id="IPR042240">
    <property type="entry name" value="CHASE_sf"/>
</dbReference>
<dbReference type="Gene3D" id="3.30.565.10">
    <property type="entry name" value="Histidine kinase-like ATPase, C-terminal domain"/>
    <property type="match status" value="1"/>
</dbReference>
<feature type="domain" description="PAC" evidence="18">
    <location>
        <begin position="414"/>
        <end position="466"/>
    </location>
</feature>
<dbReference type="OrthoDB" id="9770795at2"/>
<evidence type="ECO:0000259" key="16">
    <source>
        <dbReference type="PROSITE" id="PS50110"/>
    </source>
</evidence>
<feature type="modified residue" description="4-aspartylphosphate" evidence="13">
    <location>
        <position position="1074"/>
    </location>
</feature>
<evidence type="ECO:0000313" key="24">
    <source>
        <dbReference type="Proteomes" id="UP000233778"/>
    </source>
</evidence>
<reference evidence="22 23" key="1">
    <citation type="journal article" date="2013" name="Genome Announc.">
        <title>Draft genome sequence of Serratia sp. strain ATCC 39006, a model bacterium for analysis of the biosynthesis and regulation of prodigiosin, a carbapenem, and gas vesicles.</title>
        <authorList>
            <person name="Fineran P.C."/>
            <person name="Iglesias Cans M.C."/>
            <person name="Ramsay J.P."/>
            <person name="Wilf N.M."/>
            <person name="Cossyleon D."/>
            <person name="McNeil M.B."/>
            <person name="Williamson N.R."/>
            <person name="Monson R.E."/>
            <person name="Becher S.A."/>
            <person name="Stanton J.A."/>
            <person name="Brugger K."/>
            <person name="Brown S.D."/>
            <person name="Salmond G.P."/>
        </authorList>
    </citation>
    <scope>NUCLEOTIDE SEQUENCE [LARGE SCALE GENOMIC DNA]</scope>
    <source>
        <strain evidence="22">ATCC 39006</strain>
        <strain evidence="23">ATCC 39006 / SC 11482</strain>
    </source>
</reference>
<dbReference type="CDD" id="cd16922">
    <property type="entry name" value="HATPase_EvgS-ArcB-TorS-like"/>
    <property type="match status" value="1"/>
</dbReference>
<dbReference type="SUPFAM" id="SSF55785">
    <property type="entry name" value="PYP-like sensor domain (PAS domain)"/>
    <property type="match status" value="2"/>
</dbReference>
<dbReference type="Gene3D" id="3.30.450.20">
    <property type="entry name" value="PAS domain"/>
    <property type="match status" value="2"/>
</dbReference>
<evidence type="ECO:0000256" key="11">
    <source>
        <dbReference type="ARBA" id="ARBA00023136"/>
    </source>
</evidence>
<evidence type="ECO:0000256" key="13">
    <source>
        <dbReference type="PROSITE-ProRule" id="PRU00169"/>
    </source>
</evidence>
<dbReference type="SUPFAM" id="SSF52172">
    <property type="entry name" value="CheY-like"/>
    <property type="match status" value="2"/>
</dbReference>
<dbReference type="InterPro" id="IPR001789">
    <property type="entry name" value="Sig_transdc_resp-reg_receiver"/>
</dbReference>
<dbReference type="InterPro" id="IPR036097">
    <property type="entry name" value="HisK_dim/P_sf"/>
</dbReference>
<keyword evidence="9 14" id="KW-1133">Transmembrane helix</keyword>
<dbReference type="PRINTS" id="PR00344">
    <property type="entry name" value="BCTRLSENSOR"/>
</dbReference>
<dbReference type="InterPro" id="IPR003661">
    <property type="entry name" value="HisK_dim/P_dom"/>
</dbReference>
<evidence type="ECO:0000259" key="17">
    <source>
        <dbReference type="PROSITE" id="PS50112"/>
    </source>
</evidence>
<dbReference type="Gene3D" id="3.40.50.2300">
    <property type="match status" value="2"/>
</dbReference>
<dbReference type="Pfam" id="PF01627">
    <property type="entry name" value="Hpt"/>
    <property type="match status" value="1"/>
</dbReference>
<dbReference type="NCBIfam" id="TIGR00229">
    <property type="entry name" value="sensory_box"/>
    <property type="match status" value="1"/>
</dbReference>
<dbReference type="Pfam" id="PF00512">
    <property type="entry name" value="HisKA"/>
    <property type="match status" value="1"/>
</dbReference>
<dbReference type="CDD" id="cd00130">
    <property type="entry name" value="PAS"/>
    <property type="match status" value="2"/>
</dbReference>
<protein>
    <recommendedName>
        <fullName evidence="3">histidine kinase</fullName>
        <ecNumber evidence="3">2.7.13.3</ecNumber>
    </recommendedName>
</protein>
<evidence type="ECO:0000259" key="20">
    <source>
        <dbReference type="PROSITE" id="PS50894"/>
    </source>
</evidence>
<dbReference type="Gene3D" id="1.10.287.130">
    <property type="match status" value="1"/>
</dbReference>
<dbReference type="SUPFAM" id="SSF47384">
    <property type="entry name" value="Homodimeric domain of signal transducing histidine kinase"/>
    <property type="match status" value="1"/>
</dbReference>
<dbReference type="InterPro" id="IPR013767">
    <property type="entry name" value="PAS_fold"/>
</dbReference>
<evidence type="ECO:0000256" key="2">
    <source>
        <dbReference type="ARBA" id="ARBA00004651"/>
    </source>
</evidence>
<dbReference type="InterPro" id="IPR006189">
    <property type="entry name" value="CHASE_dom"/>
</dbReference>
<feature type="domain" description="PAS" evidence="17">
    <location>
        <begin position="340"/>
        <end position="388"/>
    </location>
</feature>
<dbReference type="Pfam" id="PF00989">
    <property type="entry name" value="PAS"/>
    <property type="match status" value="1"/>
</dbReference>
<dbReference type="SMART" id="SM00086">
    <property type="entry name" value="PAC"/>
    <property type="match status" value="2"/>
</dbReference>
<dbReference type="CDD" id="cd00088">
    <property type="entry name" value="HPT"/>
    <property type="match status" value="1"/>
</dbReference>
<keyword evidence="4" id="KW-1003">Cell membrane</keyword>
<evidence type="ECO:0000259" key="19">
    <source>
        <dbReference type="PROSITE" id="PS50839"/>
    </source>
</evidence>
<dbReference type="InterPro" id="IPR036890">
    <property type="entry name" value="HATPase_C_sf"/>
</dbReference>
<feature type="domain" description="HPt" evidence="20">
    <location>
        <begin position="1168"/>
        <end position="1272"/>
    </location>
</feature>
<name>A0A2I5T6S8_SERS3</name>
<dbReference type="PROSITE" id="PS50839">
    <property type="entry name" value="CHASE"/>
    <property type="match status" value="1"/>
</dbReference>
<dbReference type="Gene3D" id="3.30.450.350">
    <property type="entry name" value="CHASE domain"/>
    <property type="match status" value="1"/>
</dbReference>
<dbReference type="InterPro" id="IPR004358">
    <property type="entry name" value="Sig_transdc_His_kin-like_C"/>
</dbReference>
<evidence type="ECO:0000256" key="10">
    <source>
        <dbReference type="ARBA" id="ARBA00023012"/>
    </source>
</evidence>
<dbReference type="PANTHER" id="PTHR45339:SF1">
    <property type="entry name" value="HYBRID SIGNAL TRANSDUCTION HISTIDINE KINASE J"/>
    <property type="match status" value="1"/>
</dbReference>
<evidence type="ECO:0000256" key="9">
    <source>
        <dbReference type="ARBA" id="ARBA00022989"/>
    </source>
</evidence>